<organism evidence="2 3">
    <name type="scientific">Liparis tanakae</name>
    <name type="common">Tanaka's snailfish</name>
    <dbReference type="NCBI Taxonomy" id="230148"/>
    <lineage>
        <taxon>Eukaryota</taxon>
        <taxon>Metazoa</taxon>
        <taxon>Chordata</taxon>
        <taxon>Craniata</taxon>
        <taxon>Vertebrata</taxon>
        <taxon>Euteleostomi</taxon>
        <taxon>Actinopterygii</taxon>
        <taxon>Neopterygii</taxon>
        <taxon>Teleostei</taxon>
        <taxon>Neoteleostei</taxon>
        <taxon>Acanthomorphata</taxon>
        <taxon>Eupercaria</taxon>
        <taxon>Perciformes</taxon>
        <taxon>Cottioidei</taxon>
        <taxon>Cottales</taxon>
        <taxon>Liparidae</taxon>
        <taxon>Liparis</taxon>
    </lineage>
</organism>
<feature type="region of interest" description="Disordered" evidence="1">
    <location>
        <begin position="1"/>
        <end position="92"/>
    </location>
</feature>
<proteinExistence type="predicted"/>
<reference evidence="2 3" key="1">
    <citation type="submission" date="2019-03" db="EMBL/GenBank/DDBJ databases">
        <title>First draft genome of Liparis tanakae, snailfish: a comprehensive survey of snailfish specific genes.</title>
        <authorList>
            <person name="Kim W."/>
            <person name="Song I."/>
            <person name="Jeong J.-H."/>
            <person name="Kim D."/>
            <person name="Kim S."/>
            <person name="Ryu S."/>
            <person name="Song J.Y."/>
            <person name="Lee S.K."/>
        </authorList>
    </citation>
    <scope>NUCLEOTIDE SEQUENCE [LARGE SCALE GENOMIC DNA]</scope>
    <source>
        <tissue evidence="2">Muscle</tissue>
    </source>
</reference>
<evidence type="ECO:0000313" key="3">
    <source>
        <dbReference type="Proteomes" id="UP000314294"/>
    </source>
</evidence>
<accession>A0A4Z2FS59</accession>
<dbReference type="Proteomes" id="UP000314294">
    <property type="component" value="Unassembled WGS sequence"/>
</dbReference>
<comment type="caution">
    <text evidence="2">The sequence shown here is derived from an EMBL/GenBank/DDBJ whole genome shotgun (WGS) entry which is preliminary data.</text>
</comment>
<sequence>MTTRRNIQQHSREEGHYETQEDVKKRRRSSKNPEVRGEHDDGDDHVEEDGEQQQEEQQQGGDGEAEGARAPPPRAPRGAAAQTRGVRGVRGVRRVPGVEGRLEVVDGAGAGAAVPLLLQPPYLPLRERRGLPAEGAPQPAPVGGPPQDAGGALAAQHVAAVERGGAAVPVRGERLAADGALEARRGVPEELALVYLLAGAGVLRGRRALFSRLSHPSWRQRHAGVCPSVSKLHMLPHHSSPAFCPDESRMLM</sequence>
<gene>
    <name evidence="2" type="ORF">EYF80_046266</name>
</gene>
<feature type="compositionally biased region" description="Low complexity" evidence="1">
    <location>
        <begin position="76"/>
        <end position="86"/>
    </location>
</feature>
<evidence type="ECO:0000256" key="1">
    <source>
        <dbReference type="SAM" id="MobiDB-lite"/>
    </source>
</evidence>
<feature type="compositionally biased region" description="Basic and acidic residues" evidence="1">
    <location>
        <begin position="10"/>
        <end position="24"/>
    </location>
</feature>
<dbReference type="EMBL" id="SRLO01000959">
    <property type="protein sequence ID" value="TNN43554.1"/>
    <property type="molecule type" value="Genomic_DNA"/>
</dbReference>
<dbReference type="AlphaFoldDB" id="A0A4Z2FS59"/>
<keyword evidence="3" id="KW-1185">Reference proteome</keyword>
<evidence type="ECO:0000313" key="2">
    <source>
        <dbReference type="EMBL" id="TNN43554.1"/>
    </source>
</evidence>
<name>A0A4Z2FS59_9TELE</name>
<protein>
    <submittedName>
        <fullName evidence="2">Uncharacterized protein</fullName>
    </submittedName>
</protein>
<feature type="compositionally biased region" description="Acidic residues" evidence="1">
    <location>
        <begin position="40"/>
        <end position="54"/>
    </location>
</feature>